<dbReference type="GO" id="GO:0003677">
    <property type="term" value="F:DNA binding"/>
    <property type="evidence" value="ECO:0007669"/>
    <property type="project" value="InterPro"/>
</dbReference>
<keyword evidence="3" id="KW-1185">Reference proteome</keyword>
<evidence type="ECO:0000313" key="2">
    <source>
        <dbReference type="EMBL" id="MBB4932744.1"/>
    </source>
</evidence>
<dbReference type="InterPro" id="IPR013762">
    <property type="entry name" value="Integrase-like_cat_sf"/>
</dbReference>
<proteinExistence type="predicted"/>
<dbReference type="InterPro" id="IPR011010">
    <property type="entry name" value="DNA_brk_join_enz"/>
</dbReference>
<sequence length="106" mass="11683">MPEPSTSPCGTRWNRAGAVFTGARGGQLRRGVFRARFWRPAWDGQPQSEEAWLRSPLLPGFPFNEGRHTHRTWLADDGVPEVARAARLGHRMAGRAGAGECCPGRC</sequence>
<dbReference type="GO" id="GO:0015074">
    <property type="term" value="P:DNA integration"/>
    <property type="evidence" value="ECO:0007669"/>
    <property type="project" value="InterPro"/>
</dbReference>
<dbReference type="AlphaFoldDB" id="A0A7W7W4D9"/>
<dbReference type="GO" id="GO:0006310">
    <property type="term" value="P:DNA recombination"/>
    <property type="evidence" value="ECO:0007669"/>
    <property type="project" value="UniProtKB-KW"/>
</dbReference>
<comment type="caution">
    <text evidence="2">The sequence shown here is derived from an EMBL/GenBank/DDBJ whole genome shotgun (WGS) entry which is preliminary data.</text>
</comment>
<gene>
    <name evidence="2" type="ORF">F4561_003564</name>
</gene>
<dbReference type="SUPFAM" id="SSF56349">
    <property type="entry name" value="DNA breaking-rejoining enzymes"/>
    <property type="match status" value="1"/>
</dbReference>
<keyword evidence="1" id="KW-0233">DNA recombination</keyword>
<evidence type="ECO:0000313" key="3">
    <source>
        <dbReference type="Proteomes" id="UP000523007"/>
    </source>
</evidence>
<organism evidence="2 3">
    <name type="scientific">Lipingzhangella halophila</name>
    <dbReference type="NCBI Taxonomy" id="1783352"/>
    <lineage>
        <taxon>Bacteria</taxon>
        <taxon>Bacillati</taxon>
        <taxon>Actinomycetota</taxon>
        <taxon>Actinomycetes</taxon>
        <taxon>Streptosporangiales</taxon>
        <taxon>Nocardiopsidaceae</taxon>
        <taxon>Lipingzhangella</taxon>
    </lineage>
</organism>
<name>A0A7W7W4D9_9ACTN</name>
<reference evidence="2 3" key="1">
    <citation type="submission" date="2020-08" db="EMBL/GenBank/DDBJ databases">
        <title>Sequencing the genomes of 1000 actinobacteria strains.</title>
        <authorList>
            <person name="Klenk H.-P."/>
        </authorList>
    </citation>
    <scope>NUCLEOTIDE SEQUENCE [LARGE SCALE GENOMIC DNA]</scope>
    <source>
        <strain evidence="2 3">DSM 102030</strain>
    </source>
</reference>
<protein>
    <submittedName>
        <fullName evidence="2">Integrase</fullName>
    </submittedName>
</protein>
<dbReference type="Proteomes" id="UP000523007">
    <property type="component" value="Unassembled WGS sequence"/>
</dbReference>
<dbReference type="Gene3D" id="1.10.443.10">
    <property type="entry name" value="Intergrase catalytic core"/>
    <property type="match status" value="1"/>
</dbReference>
<accession>A0A7W7W4D9</accession>
<dbReference type="EMBL" id="JACHJT010000001">
    <property type="protein sequence ID" value="MBB4932744.1"/>
    <property type="molecule type" value="Genomic_DNA"/>
</dbReference>
<evidence type="ECO:0000256" key="1">
    <source>
        <dbReference type="ARBA" id="ARBA00023172"/>
    </source>
</evidence>